<sequence length="105" mass="11550">MSNLSVVNPKQEEILTSVRVLTIKDAHFNVSMHRPFAAIICARLQCLIMCPNIGSLRAKLKLHYRHNIPNNASSNTEDACTNFTSISLSVPTPTSVSLTCDPNVK</sequence>
<accession>A0AAN9PKK1</accession>
<keyword evidence="2" id="KW-1185">Reference proteome</keyword>
<evidence type="ECO:0000313" key="2">
    <source>
        <dbReference type="Proteomes" id="UP001359559"/>
    </source>
</evidence>
<protein>
    <submittedName>
        <fullName evidence="1">Uncharacterized protein</fullName>
    </submittedName>
</protein>
<evidence type="ECO:0000313" key="1">
    <source>
        <dbReference type="EMBL" id="KAK7301641.1"/>
    </source>
</evidence>
<gene>
    <name evidence="1" type="ORF">RJT34_12511</name>
</gene>
<name>A0AAN9PKK1_CLITE</name>
<dbReference type="EMBL" id="JAYKXN010000003">
    <property type="protein sequence ID" value="KAK7301641.1"/>
    <property type="molecule type" value="Genomic_DNA"/>
</dbReference>
<proteinExistence type="predicted"/>
<dbReference type="AlphaFoldDB" id="A0AAN9PKK1"/>
<dbReference type="Proteomes" id="UP001359559">
    <property type="component" value="Unassembled WGS sequence"/>
</dbReference>
<organism evidence="1 2">
    <name type="scientific">Clitoria ternatea</name>
    <name type="common">Butterfly pea</name>
    <dbReference type="NCBI Taxonomy" id="43366"/>
    <lineage>
        <taxon>Eukaryota</taxon>
        <taxon>Viridiplantae</taxon>
        <taxon>Streptophyta</taxon>
        <taxon>Embryophyta</taxon>
        <taxon>Tracheophyta</taxon>
        <taxon>Spermatophyta</taxon>
        <taxon>Magnoliopsida</taxon>
        <taxon>eudicotyledons</taxon>
        <taxon>Gunneridae</taxon>
        <taxon>Pentapetalae</taxon>
        <taxon>rosids</taxon>
        <taxon>fabids</taxon>
        <taxon>Fabales</taxon>
        <taxon>Fabaceae</taxon>
        <taxon>Papilionoideae</taxon>
        <taxon>50 kb inversion clade</taxon>
        <taxon>NPAAA clade</taxon>
        <taxon>indigoferoid/millettioid clade</taxon>
        <taxon>Phaseoleae</taxon>
        <taxon>Clitoria</taxon>
    </lineage>
</organism>
<reference evidence="1 2" key="1">
    <citation type="submission" date="2024-01" db="EMBL/GenBank/DDBJ databases">
        <title>The genomes of 5 underutilized Papilionoideae crops provide insights into root nodulation and disease resistance.</title>
        <authorList>
            <person name="Yuan L."/>
        </authorList>
    </citation>
    <scope>NUCLEOTIDE SEQUENCE [LARGE SCALE GENOMIC DNA]</scope>
    <source>
        <strain evidence="1">LY-2023</strain>
        <tissue evidence="1">Leaf</tissue>
    </source>
</reference>
<comment type="caution">
    <text evidence="1">The sequence shown here is derived from an EMBL/GenBank/DDBJ whole genome shotgun (WGS) entry which is preliminary data.</text>
</comment>